<evidence type="ECO:0000313" key="11">
    <source>
        <dbReference type="Proteomes" id="UP000241118"/>
    </source>
</evidence>
<reference evidence="10 11" key="1">
    <citation type="submission" date="2018-03" db="EMBL/GenBank/DDBJ databases">
        <title>Genomic Encyclopedia of Type Strains, Phase III (KMG-III): the genomes of soil and plant-associated and newly described type strains.</title>
        <authorList>
            <person name="Whitman W."/>
        </authorList>
    </citation>
    <scope>NUCLEOTIDE SEQUENCE [LARGE SCALE GENOMIC DNA]</scope>
    <source>
        <strain evidence="10 11">CGMCC 4.7097</strain>
    </source>
</reference>
<evidence type="ECO:0000256" key="8">
    <source>
        <dbReference type="SAM" id="MobiDB-lite"/>
    </source>
</evidence>
<dbReference type="EMBL" id="PYAX01000004">
    <property type="protein sequence ID" value="PSL56000.1"/>
    <property type="molecule type" value="Genomic_DNA"/>
</dbReference>
<dbReference type="InterPro" id="IPR000719">
    <property type="entry name" value="Prot_kinase_dom"/>
</dbReference>
<protein>
    <recommendedName>
        <fullName evidence="1">non-specific serine/threonine protein kinase</fullName>
        <ecNumber evidence="1">2.7.11.1</ecNumber>
    </recommendedName>
</protein>
<keyword evidence="5 10" id="KW-0418">Kinase</keyword>
<evidence type="ECO:0000256" key="4">
    <source>
        <dbReference type="ARBA" id="ARBA00022741"/>
    </source>
</evidence>
<evidence type="ECO:0000256" key="7">
    <source>
        <dbReference type="PROSITE-ProRule" id="PRU10141"/>
    </source>
</evidence>
<keyword evidence="4 7" id="KW-0547">Nucleotide-binding</keyword>
<dbReference type="Proteomes" id="UP000241118">
    <property type="component" value="Unassembled WGS sequence"/>
</dbReference>
<keyword evidence="3" id="KW-0808">Transferase</keyword>
<dbReference type="PROSITE" id="PS00108">
    <property type="entry name" value="PROTEIN_KINASE_ST"/>
    <property type="match status" value="1"/>
</dbReference>
<dbReference type="Gene3D" id="3.30.200.20">
    <property type="entry name" value="Phosphorylase Kinase, domain 1"/>
    <property type="match status" value="1"/>
</dbReference>
<evidence type="ECO:0000256" key="3">
    <source>
        <dbReference type="ARBA" id="ARBA00022679"/>
    </source>
</evidence>
<gene>
    <name evidence="10" type="ORF">B0I31_104291</name>
</gene>
<comment type="caution">
    <text evidence="10">The sequence shown here is derived from an EMBL/GenBank/DDBJ whole genome shotgun (WGS) entry which is preliminary data.</text>
</comment>
<evidence type="ECO:0000256" key="2">
    <source>
        <dbReference type="ARBA" id="ARBA00022527"/>
    </source>
</evidence>
<dbReference type="GO" id="GO:0004674">
    <property type="term" value="F:protein serine/threonine kinase activity"/>
    <property type="evidence" value="ECO:0007669"/>
    <property type="project" value="UniProtKB-KW"/>
</dbReference>
<dbReference type="SUPFAM" id="SSF56112">
    <property type="entry name" value="Protein kinase-like (PK-like)"/>
    <property type="match status" value="1"/>
</dbReference>
<sequence length="435" mass="45824">MSPSVSDSSVSDNVLAGRYQLLEPIGTGGMAEVHRGWDTVLRRHVAIKLFQPGFDPAGVRRFDNEVHVLAGLSHPALVSVYDADTTGPTPFVVLRLIEGRTLHDRLLLGPLPPDEVRRLGARLADALAHVHAHGLVHRDVKPANILLDHEDDAYLADFGLAHLTGATRLTRTNELVGTAAYLAPEQVLGQEISHPTDVYALGLVLLECLTGRREYGGGEVEAAVARLHRPPAVPDDLPADVRQLLARMTSSAPEDRPTAHDCAQVLVGAMSPPRAPVAVADTEADTEELPRAASRPWRALVASAGALVGAFAITMAATSGEPPATSAPPETSTEQAAPATVSSDAPVEPRFIRTPQATGTTTAPNTPQPTTSQATPDPTAAEPPVAEPDPVTTEPVVTTTQQPTTIPPTTTTDAPQPTPEPEPSTQPTEDATGDW</sequence>
<dbReference type="InterPro" id="IPR017441">
    <property type="entry name" value="Protein_kinase_ATP_BS"/>
</dbReference>
<proteinExistence type="predicted"/>
<organism evidence="10 11">
    <name type="scientific">Saccharothrix carnea</name>
    <dbReference type="NCBI Taxonomy" id="1280637"/>
    <lineage>
        <taxon>Bacteria</taxon>
        <taxon>Bacillati</taxon>
        <taxon>Actinomycetota</taxon>
        <taxon>Actinomycetes</taxon>
        <taxon>Pseudonocardiales</taxon>
        <taxon>Pseudonocardiaceae</taxon>
        <taxon>Saccharothrix</taxon>
    </lineage>
</organism>
<dbReference type="CDD" id="cd14014">
    <property type="entry name" value="STKc_PknB_like"/>
    <property type="match status" value="1"/>
</dbReference>
<feature type="domain" description="Protein kinase" evidence="9">
    <location>
        <begin position="19"/>
        <end position="267"/>
    </location>
</feature>
<dbReference type="InterPro" id="IPR008271">
    <property type="entry name" value="Ser/Thr_kinase_AS"/>
</dbReference>
<evidence type="ECO:0000256" key="1">
    <source>
        <dbReference type="ARBA" id="ARBA00012513"/>
    </source>
</evidence>
<evidence type="ECO:0000313" key="10">
    <source>
        <dbReference type="EMBL" id="PSL56000.1"/>
    </source>
</evidence>
<evidence type="ECO:0000256" key="6">
    <source>
        <dbReference type="ARBA" id="ARBA00022840"/>
    </source>
</evidence>
<name>A0A2P8IC21_SACCR</name>
<dbReference type="Gene3D" id="1.10.510.10">
    <property type="entry name" value="Transferase(Phosphotransferase) domain 1"/>
    <property type="match status" value="1"/>
</dbReference>
<keyword evidence="6 7" id="KW-0067">ATP-binding</keyword>
<feature type="compositionally biased region" description="Low complexity" evidence="8">
    <location>
        <begin position="319"/>
        <end position="334"/>
    </location>
</feature>
<evidence type="ECO:0000256" key="5">
    <source>
        <dbReference type="ARBA" id="ARBA00022777"/>
    </source>
</evidence>
<dbReference type="EC" id="2.7.11.1" evidence="1"/>
<dbReference type="InterPro" id="IPR011009">
    <property type="entry name" value="Kinase-like_dom_sf"/>
</dbReference>
<feature type="binding site" evidence="7">
    <location>
        <position position="48"/>
    </location>
    <ligand>
        <name>ATP</name>
        <dbReference type="ChEBI" id="CHEBI:30616"/>
    </ligand>
</feature>
<dbReference type="PROSITE" id="PS00107">
    <property type="entry name" value="PROTEIN_KINASE_ATP"/>
    <property type="match status" value="1"/>
</dbReference>
<dbReference type="GO" id="GO:0005524">
    <property type="term" value="F:ATP binding"/>
    <property type="evidence" value="ECO:0007669"/>
    <property type="project" value="UniProtKB-UniRule"/>
</dbReference>
<keyword evidence="11" id="KW-1185">Reference proteome</keyword>
<dbReference type="Pfam" id="PF00069">
    <property type="entry name" value="Pkinase"/>
    <property type="match status" value="1"/>
</dbReference>
<dbReference type="SMART" id="SM00220">
    <property type="entry name" value="S_TKc"/>
    <property type="match status" value="1"/>
</dbReference>
<dbReference type="PANTHER" id="PTHR43289:SF6">
    <property type="entry name" value="SERINE_THREONINE-PROTEIN KINASE NEKL-3"/>
    <property type="match status" value="1"/>
</dbReference>
<feature type="region of interest" description="Disordered" evidence="8">
    <location>
        <begin position="319"/>
        <end position="435"/>
    </location>
</feature>
<keyword evidence="2 10" id="KW-0723">Serine/threonine-protein kinase</keyword>
<feature type="compositionally biased region" description="Low complexity" evidence="8">
    <location>
        <begin position="425"/>
        <end position="435"/>
    </location>
</feature>
<dbReference type="RefSeq" id="WP_181320147.1">
    <property type="nucleotide sequence ID" value="NZ_PYAX01000004.1"/>
</dbReference>
<evidence type="ECO:0000259" key="9">
    <source>
        <dbReference type="PROSITE" id="PS50011"/>
    </source>
</evidence>
<dbReference type="PROSITE" id="PS50011">
    <property type="entry name" value="PROTEIN_KINASE_DOM"/>
    <property type="match status" value="1"/>
</dbReference>
<dbReference type="AlphaFoldDB" id="A0A2P8IC21"/>
<accession>A0A2P8IC21</accession>
<dbReference type="PANTHER" id="PTHR43289">
    <property type="entry name" value="MITOGEN-ACTIVATED PROTEIN KINASE KINASE KINASE 20-RELATED"/>
    <property type="match status" value="1"/>
</dbReference>
<feature type="compositionally biased region" description="Low complexity" evidence="8">
    <location>
        <begin position="354"/>
        <end position="415"/>
    </location>
</feature>